<sequence length="132" mass="15127">MIWPFIDGDCLKWTPKKTADTTDMDTVGCYGPHETEVLTQDWADRDLEKDVPYPGKDALVAKWTDHCTRLFLSDLVTVKDKENVLRFWVLVPGAESWKLKTQNGYRMSHRLVYCFIGKADGSPLTDKAMADR</sequence>
<comment type="caution">
    <text evidence="2">The sequence shown here is derived from an EMBL/GenBank/DDBJ whole genome shotgun (WGS) entry which is preliminary data.</text>
</comment>
<keyword evidence="3" id="KW-1185">Reference proteome</keyword>
<proteinExistence type="predicted"/>
<feature type="domain" description="Septum formation-related" evidence="1">
    <location>
        <begin position="8"/>
        <end position="98"/>
    </location>
</feature>
<reference evidence="3" key="1">
    <citation type="journal article" date="2019" name="Int. J. Syst. Evol. Microbiol.">
        <title>The Global Catalogue of Microorganisms (GCM) 10K type strain sequencing project: providing services to taxonomists for standard genome sequencing and annotation.</title>
        <authorList>
            <consortium name="The Broad Institute Genomics Platform"/>
            <consortium name="The Broad Institute Genome Sequencing Center for Infectious Disease"/>
            <person name="Wu L."/>
            <person name="Ma J."/>
        </authorList>
    </citation>
    <scope>NUCLEOTIDE SEQUENCE [LARGE SCALE GENOMIC DNA]</scope>
    <source>
        <strain evidence="3">JCM 31486</strain>
    </source>
</reference>
<protein>
    <submittedName>
        <fullName evidence="2">Septum formation family protein</fullName>
    </submittedName>
</protein>
<accession>A0ABW3MBB3</accession>
<dbReference type="Pfam" id="PF13845">
    <property type="entry name" value="Septum_form"/>
    <property type="match status" value="1"/>
</dbReference>
<gene>
    <name evidence="2" type="ORF">ACFQ1S_18030</name>
</gene>
<evidence type="ECO:0000313" key="3">
    <source>
        <dbReference type="Proteomes" id="UP001597045"/>
    </source>
</evidence>
<organism evidence="2 3">
    <name type="scientific">Kibdelosporangium lantanae</name>
    <dbReference type="NCBI Taxonomy" id="1497396"/>
    <lineage>
        <taxon>Bacteria</taxon>
        <taxon>Bacillati</taxon>
        <taxon>Actinomycetota</taxon>
        <taxon>Actinomycetes</taxon>
        <taxon>Pseudonocardiales</taxon>
        <taxon>Pseudonocardiaceae</taxon>
        <taxon>Kibdelosporangium</taxon>
    </lineage>
</organism>
<dbReference type="EMBL" id="JBHTIS010001014">
    <property type="protein sequence ID" value="MFD1047308.1"/>
    <property type="molecule type" value="Genomic_DNA"/>
</dbReference>
<name>A0ABW3MBB3_9PSEU</name>
<evidence type="ECO:0000259" key="1">
    <source>
        <dbReference type="Pfam" id="PF13845"/>
    </source>
</evidence>
<evidence type="ECO:0000313" key="2">
    <source>
        <dbReference type="EMBL" id="MFD1047308.1"/>
    </source>
</evidence>
<dbReference type="InterPro" id="IPR026004">
    <property type="entry name" value="Septum_form"/>
</dbReference>
<dbReference type="Proteomes" id="UP001597045">
    <property type="component" value="Unassembled WGS sequence"/>
</dbReference>